<dbReference type="AlphaFoldDB" id="A0AAV4M1F4"/>
<keyword evidence="1" id="KW-0489">Methyltransferase</keyword>
<keyword evidence="2" id="KW-1185">Reference proteome</keyword>
<reference evidence="1 2" key="1">
    <citation type="submission" date="2021-06" db="EMBL/GenBank/DDBJ databases">
        <title>Genome sequence of Babesia caballi.</title>
        <authorList>
            <person name="Yamagishi J."/>
            <person name="Kidaka T."/>
            <person name="Ochi A."/>
        </authorList>
    </citation>
    <scope>NUCLEOTIDE SEQUENCE [LARGE SCALE GENOMIC DNA]</scope>
    <source>
        <strain evidence="1">USDA-D6B2</strain>
    </source>
</reference>
<evidence type="ECO:0000313" key="2">
    <source>
        <dbReference type="Proteomes" id="UP001497744"/>
    </source>
</evidence>
<dbReference type="EMBL" id="BPLF01000003">
    <property type="protein sequence ID" value="GIX64604.1"/>
    <property type="molecule type" value="Genomic_DNA"/>
</dbReference>
<gene>
    <name evidence="1" type="ORF">BcabD6B2_40390</name>
</gene>
<comment type="caution">
    <text evidence="1">The sequence shown here is derived from an EMBL/GenBank/DDBJ whole genome shotgun (WGS) entry which is preliminary data.</text>
</comment>
<proteinExistence type="predicted"/>
<dbReference type="GO" id="GO:0032259">
    <property type="term" value="P:methylation"/>
    <property type="evidence" value="ECO:0007669"/>
    <property type="project" value="UniProtKB-KW"/>
</dbReference>
<dbReference type="GO" id="GO:0008168">
    <property type="term" value="F:methyltransferase activity"/>
    <property type="evidence" value="ECO:0007669"/>
    <property type="project" value="UniProtKB-KW"/>
</dbReference>
<dbReference type="RefSeq" id="XP_067716673.1">
    <property type="nucleotide sequence ID" value="XM_067860572.1"/>
</dbReference>
<accession>A0AAV4M1F4</accession>
<evidence type="ECO:0000313" key="1">
    <source>
        <dbReference type="EMBL" id="GIX64604.1"/>
    </source>
</evidence>
<dbReference type="GeneID" id="94196085"/>
<protein>
    <submittedName>
        <fullName evidence="1">Methylase, putative</fullName>
    </submittedName>
</protein>
<keyword evidence="1" id="KW-0808">Transferase</keyword>
<dbReference type="Proteomes" id="UP001497744">
    <property type="component" value="Unassembled WGS sequence"/>
</dbReference>
<sequence length="457" mass="51344">MEGFGYEWYTGHRMPRAVGETVGEALEKYQLEIEAELEEIAGGSTGTNVRPKSAIQFTGIAVEISHEDQMNIVNEVNRGIEKWSPICAAHLAVTCNVIEGSEQPMKYYEKETCEVSTIRLQSSHHVTLFHYGSNDPEEELSDPVVHNALQRIDFGDVQMKTLWKALTPYEFSIAILYRLFYGIRLPFEERPRQCEEKEARELGKYVAVTLQHVVFVPGVLICATALLDRDLVAVPWPDGTLGPYPHQPRGAASNMTRLHKLCSDGGAIMVEENHCTHVSLGVTKEYKPVVSNNICQAIRGYLDFLEQHKEACQHEELWNINKVHEDKNVRPMQPEELLGILGVSGSRCSEFKHAKGNFVEIVPHVLDGCDEAALTRAASASTFDKALPQAKGEPEKQIQRYKDTVCFVADDTRWICILNLPVNRSPRGANGADDSDWFVDAYINALHKKVTGEMKFF</sequence>
<name>A0AAV4M1F4_BABCB</name>
<organism evidence="1 2">
    <name type="scientific">Babesia caballi</name>
    <dbReference type="NCBI Taxonomy" id="5871"/>
    <lineage>
        <taxon>Eukaryota</taxon>
        <taxon>Sar</taxon>
        <taxon>Alveolata</taxon>
        <taxon>Apicomplexa</taxon>
        <taxon>Aconoidasida</taxon>
        <taxon>Piroplasmida</taxon>
        <taxon>Babesiidae</taxon>
        <taxon>Babesia</taxon>
    </lineage>
</organism>